<proteinExistence type="predicted"/>
<dbReference type="EMBL" id="JAAIUW010000009">
    <property type="protein sequence ID" value="KAF7816847.1"/>
    <property type="molecule type" value="Genomic_DNA"/>
</dbReference>
<name>A0A834WBX9_9FABA</name>
<gene>
    <name evidence="1" type="ORF">G2W53_030816</name>
</gene>
<dbReference type="Proteomes" id="UP000634136">
    <property type="component" value="Unassembled WGS sequence"/>
</dbReference>
<reference evidence="1" key="1">
    <citation type="submission" date="2020-09" db="EMBL/GenBank/DDBJ databases">
        <title>Genome-Enabled Discovery of Anthraquinone Biosynthesis in Senna tora.</title>
        <authorList>
            <person name="Kang S.-H."/>
            <person name="Pandey R.P."/>
            <person name="Lee C.-M."/>
            <person name="Sim J.-S."/>
            <person name="Jeong J.-T."/>
            <person name="Choi B.-S."/>
            <person name="Jung M."/>
            <person name="Ginzburg D."/>
            <person name="Zhao K."/>
            <person name="Won S.Y."/>
            <person name="Oh T.-J."/>
            <person name="Yu Y."/>
            <person name="Kim N.-H."/>
            <person name="Lee O.R."/>
            <person name="Lee T.-H."/>
            <person name="Bashyal P."/>
            <person name="Kim T.-S."/>
            <person name="Lee W.-H."/>
            <person name="Kawkins C."/>
            <person name="Kim C.-K."/>
            <person name="Kim J.S."/>
            <person name="Ahn B.O."/>
            <person name="Rhee S.Y."/>
            <person name="Sohng J.K."/>
        </authorList>
    </citation>
    <scope>NUCLEOTIDE SEQUENCE</scope>
    <source>
        <tissue evidence="1">Leaf</tissue>
    </source>
</reference>
<dbReference type="AlphaFoldDB" id="A0A834WBX9"/>
<evidence type="ECO:0000313" key="2">
    <source>
        <dbReference type="Proteomes" id="UP000634136"/>
    </source>
</evidence>
<evidence type="ECO:0000313" key="1">
    <source>
        <dbReference type="EMBL" id="KAF7816847.1"/>
    </source>
</evidence>
<comment type="caution">
    <text evidence="1">The sequence shown here is derived from an EMBL/GenBank/DDBJ whole genome shotgun (WGS) entry which is preliminary data.</text>
</comment>
<accession>A0A834WBX9</accession>
<sequence length="40" mass="4017">MVAVVVVATMVAVEAVVVAYGLPPPLRPTAAVVAIIATTR</sequence>
<organism evidence="1 2">
    <name type="scientific">Senna tora</name>
    <dbReference type="NCBI Taxonomy" id="362788"/>
    <lineage>
        <taxon>Eukaryota</taxon>
        <taxon>Viridiplantae</taxon>
        <taxon>Streptophyta</taxon>
        <taxon>Embryophyta</taxon>
        <taxon>Tracheophyta</taxon>
        <taxon>Spermatophyta</taxon>
        <taxon>Magnoliopsida</taxon>
        <taxon>eudicotyledons</taxon>
        <taxon>Gunneridae</taxon>
        <taxon>Pentapetalae</taxon>
        <taxon>rosids</taxon>
        <taxon>fabids</taxon>
        <taxon>Fabales</taxon>
        <taxon>Fabaceae</taxon>
        <taxon>Caesalpinioideae</taxon>
        <taxon>Cassia clade</taxon>
        <taxon>Senna</taxon>
    </lineage>
</organism>
<protein>
    <submittedName>
        <fullName evidence="1">Uncharacterized protein</fullName>
    </submittedName>
</protein>
<keyword evidence="2" id="KW-1185">Reference proteome</keyword>